<dbReference type="GO" id="GO:0016787">
    <property type="term" value="F:hydrolase activity"/>
    <property type="evidence" value="ECO:0007669"/>
    <property type="project" value="UniProtKB-KW"/>
</dbReference>
<evidence type="ECO:0000313" key="3">
    <source>
        <dbReference type="EMBL" id="MQA38060.1"/>
    </source>
</evidence>
<dbReference type="Gene3D" id="3.40.50.1820">
    <property type="entry name" value="alpha/beta hydrolase"/>
    <property type="match status" value="1"/>
</dbReference>
<feature type="domain" description="AB hydrolase-1" evidence="2">
    <location>
        <begin position="50"/>
        <end position="291"/>
    </location>
</feature>
<dbReference type="SUPFAM" id="SSF53474">
    <property type="entry name" value="alpha/beta-Hydrolases"/>
    <property type="match status" value="1"/>
</dbReference>
<dbReference type="Pfam" id="PF12697">
    <property type="entry name" value="Abhydrolase_6"/>
    <property type="match status" value="1"/>
</dbReference>
<gene>
    <name evidence="3" type="ORF">GEV02_07855</name>
</gene>
<dbReference type="PANTHER" id="PTHR43194:SF2">
    <property type="entry name" value="PEROXISOMAL MEMBRANE PROTEIN LPX1"/>
    <property type="match status" value="1"/>
</dbReference>
<dbReference type="RefSeq" id="WP_152837480.1">
    <property type="nucleotide sequence ID" value="NZ_WHUG01000002.1"/>
</dbReference>
<protein>
    <submittedName>
        <fullName evidence="3">Alpha/beta fold hydrolase</fullName>
    </submittedName>
</protein>
<dbReference type="AlphaFoldDB" id="A0A6A7MZG1"/>
<keyword evidence="4" id="KW-1185">Reference proteome</keyword>
<organism evidence="3 4">
    <name type="scientific">Rugamonas aquatica</name>
    <dbReference type="NCBI Taxonomy" id="2743357"/>
    <lineage>
        <taxon>Bacteria</taxon>
        <taxon>Pseudomonadati</taxon>
        <taxon>Pseudomonadota</taxon>
        <taxon>Betaproteobacteria</taxon>
        <taxon>Burkholderiales</taxon>
        <taxon>Oxalobacteraceae</taxon>
        <taxon>Telluria group</taxon>
        <taxon>Rugamonas</taxon>
    </lineage>
</organism>
<name>A0A6A7MZG1_9BURK</name>
<dbReference type="PANTHER" id="PTHR43194">
    <property type="entry name" value="HYDROLASE ALPHA/BETA FOLD FAMILY"/>
    <property type="match status" value="1"/>
</dbReference>
<feature type="signal peptide" evidence="1">
    <location>
        <begin position="1"/>
        <end position="27"/>
    </location>
</feature>
<dbReference type="InterPro" id="IPR050228">
    <property type="entry name" value="Carboxylesterase_BioH"/>
</dbReference>
<dbReference type="InterPro" id="IPR029058">
    <property type="entry name" value="AB_hydrolase_fold"/>
</dbReference>
<evidence type="ECO:0000259" key="2">
    <source>
        <dbReference type="Pfam" id="PF12697"/>
    </source>
</evidence>
<proteinExistence type="predicted"/>
<reference evidence="3 4" key="1">
    <citation type="submission" date="2019-10" db="EMBL/GenBank/DDBJ databases">
        <title>Two novel species isolated from a subtropical stream in China.</title>
        <authorList>
            <person name="Lu H."/>
        </authorList>
    </citation>
    <scope>NUCLEOTIDE SEQUENCE [LARGE SCALE GENOMIC DNA]</scope>
    <source>
        <strain evidence="3 4">FT29W</strain>
    </source>
</reference>
<dbReference type="EMBL" id="WHUG01000002">
    <property type="protein sequence ID" value="MQA38060.1"/>
    <property type="molecule type" value="Genomic_DNA"/>
</dbReference>
<dbReference type="Proteomes" id="UP000440498">
    <property type="component" value="Unassembled WGS sequence"/>
</dbReference>
<comment type="caution">
    <text evidence="3">The sequence shown here is derived from an EMBL/GenBank/DDBJ whole genome shotgun (WGS) entry which is preliminary data.</text>
</comment>
<feature type="chain" id="PRO_5025639986" evidence="1">
    <location>
        <begin position="28"/>
        <end position="298"/>
    </location>
</feature>
<evidence type="ECO:0000256" key="1">
    <source>
        <dbReference type="SAM" id="SignalP"/>
    </source>
</evidence>
<keyword evidence="3" id="KW-0378">Hydrolase</keyword>
<evidence type="ECO:0000313" key="4">
    <source>
        <dbReference type="Proteomes" id="UP000440498"/>
    </source>
</evidence>
<sequence>MQRSLVQRIATITASLALAYAAAPAVAAGSAAASAHPAFKVEVTGKGAPVILIPGLASSGEVWDGTVAHYCGNRQCHVVTLAGFAGVPAIEGPLLPAVEQQLSDYIAVNKFDHPIVIGHSLGGFLGMKLAADHPDQVGRLIIVDTLPALAAIQMPSITAPQMKEMAASMRARMESMDPESYRANQLKTLRTMITKQEDIDRAAGWGKLSDHATVINAMTEMMSEDLRTEVSRIKSPTLVLGAWYAYKDYGTKPMFEQMYKSQYQQLPNVKVELADTARHFIMYDDPAWMYDRIDNFLK</sequence>
<dbReference type="InterPro" id="IPR000073">
    <property type="entry name" value="AB_hydrolase_1"/>
</dbReference>
<accession>A0A6A7MZG1</accession>
<keyword evidence="1" id="KW-0732">Signal</keyword>